<dbReference type="Proteomes" id="UP000284547">
    <property type="component" value="Unassembled WGS sequence"/>
</dbReference>
<dbReference type="AlphaFoldDB" id="A0A411Z2B9"/>
<reference evidence="1 2" key="1">
    <citation type="submission" date="2018-08" db="EMBL/GenBank/DDBJ databases">
        <title>Flavobacterium tibetense sp. nov., isolated from a wetland YonghuCo on Tibetan Plateau.</title>
        <authorList>
            <person name="Phurbu D."/>
            <person name="Lu H."/>
            <person name="Xing P."/>
        </authorList>
    </citation>
    <scope>NUCLEOTIDE SEQUENCE [LARGE SCALE GENOMIC DNA]</scope>
    <source>
        <strain evidence="1 2">DJC</strain>
    </source>
</reference>
<evidence type="ECO:0008006" key="3">
    <source>
        <dbReference type="Google" id="ProtNLM"/>
    </source>
</evidence>
<accession>A0A411Z2B9</accession>
<protein>
    <recommendedName>
        <fullName evidence="3">Glycosyltransferase</fullName>
    </recommendedName>
</protein>
<dbReference type="EMBL" id="QWEY01000005">
    <property type="protein sequence ID" value="RGP37216.1"/>
    <property type="molecule type" value="Genomic_DNA"/>
</dbReference>
<proteinExistence type="predicted"/>
<keyword evidence="2" id="KW-1185">Reference proteome</keyword>
<dbReference type="SUPFAM" id="SSF53448">
    <property type="entry name" value="Nucleotide-diphospho-sugar transferases"/>
    <property type="match status" value="1"/>
</dbReference>
<comment type="caution">
    <text evidence="1">The sequence shown here is derived from an EMBL/GenBank/DDBJ whole genome shotgun (WGS) entry which is preliminary data.</text>
</comment>
<gene>
    <name evidence="1" type="ORF">D1012_11185</name>
</gene>
<sequence>MPDSPVWQLVLVLWGTKYPVAEVNHLIDSVCRLASHAPRVVLITDHLREGLRDGVVQRLIPDFFRTADMRGPGCQAKLCMFEAGVVPDDLPAVFIDIDTVVLGDMTRFLALQSGRKSVVMFHNTLLPFGAVSRLIHKVSRGKKYLRGNSSIVIYHPAECTDIAALFREMFATVGANGTPAMVADDKFISWSHQHALRSIPHDMAVKLPAEFMLPWRWLIHLRARMPWVRSRWAGLIALTLPGVEVKGEALLALPDGAEIVDRKGRRLIWSEAALGPVKARLTAYYTALQESGRTP</sequence>
<evidence type="ECO:0000313" key="1">
    <source>
        <dbReference type="EMBL" id="RGP37216.1"/>
    </source>
</evidence>
<evidence type="ECO:0000313" key="2">
    <source>
        <dbReference type="Proteomes" id="UP000284547"/>
    </source>
</evidence>
<name>A0A411Z2B9_9RHOB</name>
<organism evidence="1 2">
    <name type="scientific">Pseudotabrizicola alkalilacus</name>
    <dbReference type="NCBI Taxonomy" id="2305252"/>
    <lineage>
        <taxon>Bacteria</taxon>
        <taxon>Pseudomonadati</taxon>
        <taxon>Pseudomonadota</taxon>
        <taxon>Alphaproteobacteria</taxon>
        <taxon>Rhodobacterales</taxon>
        <taxon>Paracoccaceae</taxon>
        <taxon>Pseudotabrizicola</taxon>
    </lineage>
</organism>
<dbReference type="InterPro" id="IPR029044">
    <property type="entry name" value="Nucleotide-diphossugar_trans"/>
</dbReference>